<dbReference type="GeneID" id="55476106"/>
<dbReference type="OrthoDB" id="791575at2"/>
<keyword evidence="1" id="KW-0732">Signal</keyword>
<reference evidence="3 4" key="1">
    <citation type="journal article" date="2013" name="Genome Announc.">
        <title>Complete Genome Sequence of the Solvent Producer Clostridium saccharobutylicum NCP262 (DSM 13864).</title>
        <authorList>
            <person name="Poehlein A."/>
            <person name="Hartwich K."/>
            <person name="Krabben P."/>
            <person name="Ehrenreich A."/>
            <person name="Liebl W."/>
            <person name="Durre P."/>
            <person name="Gottschalk G."/>
            <person name="Daniel R."/>
        </authorList>
    </citation>
    <scope>NUCLEOTIDE SEQUENCE [LARGE SCALE GENOMIC DNA]</scope>
    <source>
        <strain evidence="3">DSM 13864</strain>
    </source>
</reference>
<dbReference type="eggNOG" id="COG3584">
    <property type="taxonomic scope" value="Bacteria"/>
</dbReference>
<accession>U5MVX7</accession>
<evidence type="ECO:0000256" key="1">
    <source>
        <dbReference type="SAM" id="SignalP"/>
    </source>
</evidence>
<dbReference type="Pfam" id="PF13529">
    <property type="entry name" value="Peptidase_C39_2"/>
    <property type="match status" value="1"/>
</dbReference>
<dbReference type="Gene3D" id="3.90.70.10">
    <property type="entry name" value="Cysteine proteinases"/>
    <property type="match status" value="1"/>
</dbReference>
<gene>
    <name evidence="3" type="ORF">CLSA_c37990</name>
</gene>
<dbReference type="Proteomes" id="UP000017118">
    <property type="component" value="Chromosome"/>
</dbReference>
<evidence type="ECO:0000313" key="3">
    <source>
        <dbReference type="EMBL" id="AGX44760.1"/>
    </source>
</evidence>
<dbReference type="AlphaFoldDB" id="U5MVX7"/>
<sequence>MKKMIINHLFALLLVFLTLVANTSIAQAKVAETHSKSLTQTYYGGQALNSSWGLGRNQTEYVSNNRTYNWYIDQGSTGKYSDSNCGPSSTTMALKWTNGNFNRTAEDARNTYRTNGGWWYTDDVMNYLNRYNGTYSVQDLGKTLSQGENVLKAQLKQGNIAILCIDTSYIPYNKNSEQRVGKFYSYSGGHFIVVKGYRIVDGKTYFEVYDPNNWNECYQSGQQKGKDRYFLSKDLMNAEINWWNYAIVVQPEYSRKYLNTMSIENSLKIDSVDSTKIKSACGR</sequence>
<feature type="domain" description="Peptidase C39-like" evidence="2">
    <location>
        <begin position="81"/>
        <end position="212"/>
    </location>
</feature>
<name>U5MVX7_CLOSA</name>
<feature type="signal peptide" evidence="1">
    <location>
        <begin position="1"/>
        <end position="26"/>
    </location>
</feature>
<evidence type="ECO:0000259" key="2">
    <source>
        <dbReference type="Pfam" id="PF13529"/>
    </source>
</evidence>
<dbReference type="KEGG" id="csb:CLSA_c37990"/>
<protein>
    <submittedName>
        <fullName evidence="3">Peptidase_C39 like family</fullName>
    </submittedName>
</protein>
<dbReference type="HOGENOM" id="CLU_982474_0_0_9"/>
<dbReference type="RefSeq" id="WP_022748745.1">
    <property type="nucleotide sequence ID" value="NC_022571.1"/>
</dbReference>
<dbReference type="InterPro" id="IPR039564">
    <property type="entry name" value="Peptidase_C39-like"/>
</dbReference>
<evidence type="ECO:0000313" key="4">
    <source>
        <dbReference type="Proteomes" id="UP000017118"/>
    </source>
</evidence>
<proteinExistence type="predicted"/>
<feature type="chain" id="PRO_5038922632" evidence="1">
    <location>
        <begin position="27"/>
        <end position="283"/>
    </location>
</feature>
<organism evidence="3 4">
    <name type="scientific">Clostridium saccharobutylicum DSM 13864</name>
    <dbReference type="NCBI Taxonomy" id="1345695"/>
    <lineage>
        <taxon>Bacteria</taxon>
        <taxon>Bacillati</taxon>
        <taxon>Bacillota</taxon>
        <taxon>Clostridia</taxon>
        <taxon>Eubacteriales</taxon>
        <taxon>Clostridiaceae</taxon>
        <taxon>Clostridium</taxon>
    </lineage>
</organism>
<dbReference type="PATRIC" id="fig|1345695.10.peg.2605"/>
<keyword evidence="4" id="KW-1185">Reference proteome</keyword>
<dbReference type="EMBL" id="CP006721">
    <property type="protein sequence ID" value="AGX44760.1"/>
    <property type="molecule type" value="Genomic_DNA"/>
</dbReference>